<comment type="similarity">
    <text evidence="1">Belongs to the sel-1 family.</text>
</comment>
<dbReference type="Proteomes" id="UP000816034">
    <property type="component" value="Unassembled WGS sequence"/>
</dbReference>
<comment type="caution">
    <text evidence="2">The sequence shown here is derived from an EMBL/GenBank/DDBJ whole genome shotgun (WGS) entry which is preliminary data.</text>
</comment>
<dbReference type="PANTHER" id="PTHR11102">
    <property type="entry name" value="SEL-1-LIKE PROTEIN"/>
    <property type="match status" value="1"/>
</dbReference>
<protein>
    <submittedName>
        <fullName evidence="2">Uncharacterized protein</fullName>
    </submittedName>
</protein>
<evidence type="ECO:0000313" key="3">
    <source>
        <dbReference type="Proteomes" id="UP000816034"/>
    </source>
</evidence>
<name>A0AA88GUZ3_NAELO</name>
<accession>A0AA88GUZ3</accession>
<organism evidence="2 3">
    <name type="scientific">Naegleria lovaniensis</name>
    <name type="common">Amoeba</name>
    <dbReference type="NCBI Taxonomy" id="51637"/>
    <lineage>
        <taxon>Eukaryota</taxon>
        <taxon>Discoba</taxon>
        <taxon>Heterolobosea</taxon>
        <taxon>Tetramitia</taxon>
        <taxon>Eutetramitia</taxon>
        <taxon>Vahlkampfiidae</taxon>
        <taxon>Naegleria</taxon>
    </lineage>
</organism>
<dbReference type="InterPro" id="IPR011990">
    <property type="entry name" value="TPR-like_helical_dom_sf"/>
</dbReference>
<dbReference type="InterPro" id="IPR006597">
    <property type="entry name" value="Sel1-like"/>
</dbReference>
<keyword evidence="3" id="KW-1185">Reference proteome</keyword>
<evidence type="ECO:0000256" key="1">
    <source>
        <dbReference type="ARBA" id="ARBA00038101"/>
    </source>
</evidence>
<dbReference type="GeneID" id="68092792"/>
<dbReference type="SUPFAM" id="SSF81901">
    <property type="entry name" value="HCP-like"/>
    <property type="match status" value="1"/>
</dbReference>
<dbReference type="Pfam" id="PF08238">
    <property type="entry name" value="Sel1"/>
    <property type="match status" value="2"/>
</dbReference>
<gene>
    <name evidence="2" type="ORF">C9374_000330</name>
</gene>
<dbReference type="PANTHER" id="PTHR11102:SF160">
    <property type="entry name" value="ERAD-ASSOCIATED E3 UBIQUITIN-PROTEIN LIGASE COMPONENT HRD3"/>
    <property type="match status" value="1"/>
</dbReference>
<dbReference type="Gene3D" id="1.25.40.10">
    <property type="entry name" value="Tetratricopeptide repeat domain"/>
    <property type="match status" value="2"/>
</dbReference>
<evidence type="ECO:0000313" key="2">
    <source>
        <dbReference type="EMBL" id="KAG2388891.1"/>
    </source>
</evidence>
<dbReference type="RefSeq" id="XP_044552883.1">
    <property type="nucleotide sequence ID" value="XM_044692813.1"/>
</dbReference>
<dbReference type="InterPro" id="IPR050767">
    <property type="entry name" value="Sel1_AlgK"/>
</dbReference>
<reference evidence="2 3" key="1">
    <citation type="journal article" date="2018" name="BMC Genomics">
        <title>The genome of Naegleria lovaniensis, the basis for a comparative approach to unravel pathogenicity factors of the human pathogenic amoeba N. fowleri.</title>
        <authorList>
            <person name="Liechti N."/>
            <person name="Schurch N."/>
            <person name="Bruggmann R."/>
            <person name="Wittwer M."/>
        </authorList>
    </citation>
    <scope>NUCLEOTIDE SEQUENCE [LARGE SCALE GENOMIC DNA]</scope>
    <source>
        <strain evidence="2 3">ATCC 30569</strain>
    </source>
</reference>
<sequence length="428" mass="49704">MLSSSSSDQNGTHDMILDQIRNGFQMKQDEQVLDLIVEFINTPKCSLDHLESLIHFLEMIMKRGLKSAVLKQFNYCRDVKLLRKTNHQQPFRPYDKRSNICTILIQFYLLLFTSTEPPSEALIHEFTTFIMESQCKKPCPLKDHVFVNYMLGLIHFKQIDNVVIGNDDQYFVVTDRDSEICQHHRLALAYFNKAISIQHNHAPSLFYLSLFHRSGTPFVNYVKWEQFLQLSADLGFAEAQYGVAKVYEKNNALQRSFTFNHMKMVVHYYSLAAAQCHAPSLYELGKIYHDGKILGGDRMRVEKDLLKAFHYYAQAAEMGYVKALVEMACAFRDGNHEANISQNVSKALWYFGRAAQLGNEESRRQYELLKRAKFMDGFQTILFQYCVGEKDNFFDFRDVTIVVHDMIQENSSPLYSFQLLTDELSKLA</sequence>
<proteinExistence type="inferred from homology"/>
<dbReference type="SMART" id="SM00671">
    <property type="entry name" value="SEL1"/>
    <property type="match status" value="2"/>
</dbReference>
<dbReference type="AlphaFoldDB" id="A0AA88GUZ3"/>
<dbReference type="EMBL" id="PYSW02000009">
    <property type="protein sequence ID" value="KAG2388891.1"/>
    <property type="molecule type" value="Genomic_DNA"/>
</dbReference>